<evidence type="ECO:0000256" key="1">
    <source>
        <dbReference type="SAM" id="SignalP"/>
    </source>
</evidence>
<reference evidence="2 3" key="1">
    <citation type="journal article" date="2023" name="Nucleic Acids Res.">
        <title>The hologenome of Daphnia magna reveals possible DNA methylation and microbiome-mediated evolution of the host genome.</title>
        <authorList>
            <person name="Chaturvedi A."/>
            <person name="Li X."/>
            <person name="Dhandapani V."/>
            <person name="Marshall H."/>
            <person name="Kissane S."/>
            <person name="Cuenca-Cambronero M."/>
            <person name="Asole G."/>
            <person name="Calvet F."/>
            <person name="Ruiz-Romero M."/>
            <person name="Marangio P."/>
            <person name="Guigo R."/>
            <person name="Rago D."/>
            <person name="Mirbahai L."/>
            <person name="Eastwood N."/>
            <person name="Colbourne J.K."/>
            <person name="Zhou J."/>
            <person name="Mallon E."/>
            <person name="Orsini L."/>
        </authorList>
    </citation>
    <scope>NUCLEOTIDE SEQUENCE [LARGE SCALE GENOMIC DNA]</scope>
    <source>
        <strain evidence="2">LRV0_1</strain>
    </source>
</reference>
<feature type="signal peptide" evidence="1">
    <location>
        <begin position="1"/>
        <end position="24"/>
    </location>
</feature>
<organism evidence="2 3">
    <name type="scientific">Daphnia magna</name>
    <dbReference type="NCBI Taxonomy" id="35525"/>
    <lineage>
        <taxon>Eukaryota</taxon>
        <taxon>Metazoa</taxon>
        <taxon>Ecdysozoa</taxon>
        <taxon>Arthropoda</taxon>
        <taxon>Crustacea</taxon>
        <taxon>Branchiopoda</taxon>
        <taxon>Diplostraca</taxon>
        <taxon>Cladocera</taxon>
        <taxon>Anomopoda</taxon>
        <taxon>Daphniidae</taxon>
        <taxon>Daphnia</taxon>
    </lineage>
</organism>
<evidence type="ECO:0000313" key="3">
    <source>
        <dbReference type="Proteomes" id="UP001234178"/>
    </source>
</evidence>
<evidence type="ECO:0000313" key="2">
    <source>
        <dbReference type="EMBL" id="KAK4030286.1"/>
    </source>
</evidence>
<keyword evidence="3" id="KW-1185">Reference proteome</keyword>
<dbReference type="Proteomes" id="UP001234178">
    <property type="component" value="Unassembled WGS sequence"/>
</dbReference>
<dbReference type="EMBL" id="JAOYFB010000039">
    <property type="protein sequence ID" value="KAK4030286.1"/>
    <property type="molecule type" value="Genomic_DNA"/>
</dbReference>
<feature type="chain" id="PRO_5045750641" description="Kazal-like domain-containing protein" evidence="1">
    <location>
        <begin position="25"/>
        <end position="100"/>
    </location>
</feature>
<proteinExistence type="predicted"/>
<sequence length="100" mass="11407">MTSSTKTIIQVSLLLLQLLQEPEVIPIDCFTQPSGTICETFYNSLEMDCNVGYTPSCQKRTSPPGLYLIHNSFCFAKYLRTRYPNPIEFNKNTEDLYAIS</sequence>
<name>A0ABR0AYW5_9CRUS</name>
<accession>A0ABR0AYW5</accession>
<protein>
    <recommendedName>
        <fullName evidence="4">Kazal-like domain-containing protein</fullName>
    </recommendedName>
</protein>
<evidence type="ECO:0008006" key="4">
    <source>
        <dbReference type="Google" id="ProtNLM"/>
    </source>
</evidence>
<gene>
    <name evidence="2" type="ORF">OUZ56_023275</name>
</gene>
<comment type="caution">
    <text evidence="2">The sequence shown here is derived from an EMBL/GenBank/DDBJ whole genome shotgun (WGS) entry which is preliminary data.</text>
</comment>
<keyword evidence="1" id="KW-0732">Signal</keyword>